<proteinExistence type="predicted"/>
<evidence type="ECO:0000313" key="1">
    <source>
        <dbReference type="EMBL" id="SVE32289.1"/>
    </source>
</evidence>
<sequence length="74" mass="8330">MVDAAPKRLPESTPPCELYPVCQRALDRARAIYHLHPRPLLLRPLRAHNPENSSDFRLLRFACSGYIGKATCSA</sequence>
<protein>
    <submittedName>
        <fullName evidence="1">Uncharacterized protein</fullName>
    </submittedName>
</protein>
<gene>
    <name evidence="1" type="ORF">METZ01_LOCUS485143</name>
</gene>
<organism evidence="1">
    <name type="scientific">marine metagenome</name>
    <dbReference type="NCBI Taxonomy" id="408172"/>
    <lineage>
        <taxon>unclassified sequences</taxon>
        <taxon>metagenomes</taxon>
        <taxon>ecological metagenomes</taxon>
    </lineage>
</organism>
<dbReference type="EMBL" id="UINC01209318">
    <property type="protein sequence ID" value="SVE32289.1"/>
    <property type="molecule type" value="Genomic_DNA"/>
</dbReference>
<name>A0A383CJQ4_9ZZZZ</name>
<accession>A0A383CJQ4</accession>
<reference evidence="1" key="1">
    <citation type="submission" date="2018-05" db="EMBL/GenBank/DDBJ databases">
        <authorList>
            <person name="Lanie J.A."/>
            <person name="Ng W.-L."/>
            <person name="Kazmierczak K.M."/>
            <person name="Andrzejewski T.M."/>
            <person name="Davidsen T.M."/>
            <person name="Wayne K.J."/>
            <person name="Tettelin H."/>
            <person name="Glass J.I."/>
            <person name="Rusch D."/>
            <person name="Podicherti R."/>
            <person name="Tsui H.-C.T."/>
            <person name="Winkler M.E."/>
        </authorList>
    </citation>
    <scope>NUCLEOTIDE SEQUENCE</scope>
</reference>
<dbReference type="AlphaFoldDB" id="A0A383CJQ4"/>